<evidence type="ECO:0000256" key="6">
    <source>
        <dbReference type="ARBA" id="ARBA00022750"/>
    </source>
</evidence>
<dbReference type="Gene3D" id="3.10.10.10">
    <property type="entry name" value="HIV Type 1 Reverse Transcriptase, subunit A, domain 1"/>
    <property type="match status" value="1"/>
</dbReference>
<dbReference type="SMART" id="SM00343">
    <property type="entry name" value="ZnF_C2HC"/>
    <property type="match status" value="2"/>
</dbReference>
<keyword evidence="2" id="KW-0645">Protease</keyword>
<dbReference type="Gene3D" id="3.30.420.10">
    <property type="entry name" value="Ribonuclease H-like superfamily/Ribonuclease H"/>
    <property type="match status" value="1"/>
</dbReference>
<keyword evidence="6" id="KW-0064">Aspartyl protease</keyword>
<reference evidence="14 15" key="1">
    <citation type="submission" date="2020-02" db="EMBL/GenBank/DDBJ databases">
        <authorList>
            <person name="Ferguson B K."/>
        </authorList>
    </citation>
    <scope>NUCLEOTIDE SEQUENCE [LARGE SCALE GENOMIC DNA]</scope>
</reference>
<proteinExistence type="predicted"/>
<protein>
    <recommendedName>
        <fullName evidence="1">RNA-directed DNA polymerase</fullName>
        <ecNumber evidence="1">2.7.7.49</ecNumber>
    </recommendedName>
</protein>
<dbReference type="OrthoDB" id="6619222at2759"/>
<gene>
    <name evidence="14" type="ORF">NTEN_LOCUS23621</name>
</gene>
<dbReference type="InterPro" id="IPR021109">
    <property type="entry name" value="Peptidase_aspartic_dom_sf"/>
</dbReference>
<dbReference type="Gene3D" id="3.30.70.270">
    <property type="match status" value="2"/>
</dbReference>
<evidence type="ECO:0000256" key="2">
    <source>
        <dbReference type="ARBA" id="ARBA00022670"/>
    </source>
</evidence>
<feature type="region of interest" description="Disordered" evidence="11">
    <location>
        <begin position="1307"/>
        <end position="1358"/>
    </location>
</feature>
<dbReference type="GO" id="GO:0003677">
    <property type="term" value="F:DNA binding"/>
    <property type="evidence" value="ECO:0007669"/>
    <property type="project" value="UniProtKB-KW"/>
</dbReference>
<dbReference type="Proteomes" id="UP000479000">
    <property type="component" value="Unassembled WGS sequence"/>
</dbReference>
<feature type="domain" description="Reverse transcriptase" evidence="12">
    <location>
        <begin position="518"/>
        <end position="696"/>
    </location>
</feature>
<dbReference type="Gene3D" id="2.40.70.10">
    <property type="entry name" value="Acid Proteases"/>
    <property type="match status" value="1"/>
</dbReference>
<dbReference type="InterPro" id="IPR041577">
    <property type="entry name" value="RT_RNaseH_2"/>
</dbReference>
<dbReference type="InterPro" id="IPR041588">
    <property type="entry name" value="Integrase_H2C2"/>
</dbReference>
<dbReference type="InterPro" id="IPR036397">
    <property type="entry name" value="RNaseH_sf"/>
</dbReference>
<evidence type="ECO:0000256" key="4">
    <source>
        <dbReference type="ARBA" id="ARBA00022695"/>
    </source>
</evidence>
<dbReference type="InterPro" id="IPR001878">
    <property type="entry name" value="Znf_CCHC"/>
</dbReference>
<keyword evidence="10" id="KW-0511">Multifunctional enzyme</keyword>
<dbReference type="FunFam" id="1.10.340.70:FF:000003">
    <property type="entry name" value="Protein CBG25708"/>
    <property type="match status" value="1"/>
</dbReference>
<keyword evidence="7" id="KW-0255">Endonuclease</keyword>
<evidence type="ECO:0000259" key="13">
    <source>
        <dbReference type="PROSITE" id="PS50994"/>
    </source>
</evidence>
<evidence type="ECO:0000313" key="15">
    <source>
        <dbReference type="Proteomes" id="UP000479000"/>
    </source>
</evidence>
<feature type="compositionally biased region" description="Basic residues" evidence="11">
    <location>
        <begin position="221"/>
        <end position="235"/>
    </location>
</feature>
<dbReference type="GO" id="GO:0006508">
    <property type="term" value="P:proteolysis"/>
    <property type="evidence" value="ECO:0007669"/>
    <property type="project" value="UniProtKB-KW"/>
</dbReference>
<dbReference type="Pfam" id="PF17921">
    <property type="entry name" value="Integrase_H2C2"/>
    <property type="match status" value="1"/>
</dbReference>
<feature type="compositionally biased region" description="Basic residues" evidence="11">
    <location>
        <begin position="1347"/>
        <end position="1358"/>
    </location>
</feature>
<dbReference type="GO" id="GO:0042575">
    <property type="term" value="C:DNA polymerase complex"/>
    <property type="evidence" value="ECO:0007669"/>
    <property type="project" value="UniProtKB-ARBA"/>
</dbReference>
<dbReference type="CDD" id="cd09274">
    <property type="entry name" value="RNase_HI_RT_Ty3"/>
    <property type="match status" value="1"/>
</dbReference>
<sequence length="1358" mass="153826">MNHRPRMSTSNVSMYFDESGDCDVFLSKLESYFVRENINTDAKKKATLITSISDGVYKLLRSLVAPETMDASSHTTLIRLLREHFAPATSTFMARHKFYSATRQSNETAKDWAVRLKSLAADCLFGTEVKMLTRDLFASGYGAGAIQDRLFEEDPTNEGLTLDRLVELACGREAANVERRQRMSVGGARNDADELQFLRRDQERNKRHFASKGAKPGHSNSRYRQKPCRSCGRRNHSSDQCKYADYSCNFCKQKGHLATVCPKKSRTSRNKFLDEVGDEQAEVDVRGDDLDLTDSFFYAKTVSQGDARAEIELADTFFCNFGAQELGRGNQVVCQSGNGPYVVKINLGKNGPTVGFEIDTGSFHNIISHNFFEQNFKGHKLESSSVVLADYVGKLIKPVGKISPSVHFKGKPYTIPFLVVENGGPPLLGRIGLKLLGMSFGPVNYSAVSDFSEVDAPPDVKEILEKHREIFAPELGTYNKGKVSLQVQPGSSPKFFKCRTLPLALKDKVEAEIDRLVAEGILIPVENSAWATPIVPILKPDGSVRVCGDFRITLNPVLVGTEYPLPRIDHIYAEVGNSAYFSKIDLREAFQQYLLDKDSRNLAVINTTKGLFAYTRLCYGIKSAPAEFQRLMERLLARLKGVKCLIDDIIVSGSSRAEHNERLEKVLQILQDSGLRVKLPKCRFCVPQIEYLGHVIDKSGLRPTDAHVKAIKEAPPPENASMLKSFLGMVTFYIKFIPRAGDLLKPFYNLLKKNVRWSWPPECNEAFQKVKNILARKPVLANYEPRLPIKLWVDASPIAVSAILTHVYEDKSERPLAFHSKVLSDAETRYSQIEREALAIVNGVTHFKDFLFARRFQIVTDSKPLMFIYNSKKGIPVYAANRVQRWAYLLSLYEFEISYTKSENNIADFLSRIKTGLVSSEAGSKPNYLHYIHESCPSRLDWKQIRCETARDPVLKRVISLVKSGLWPQKVDREDELYPFFMRRLELSLEFQCLLWGYRVIVPASMRENILEVLHGTHLGTTKMKGLARSYFWWPCLDQQIEEITSNCNVCIQSRSDPPKSKLQTWPWPSRPWTRIHIDFLGPINAKYFLVVYDAHSKWIECFPTNRTTSEVVIDKLLECFARFGAPRSLTSDGATCFTSTEFSGFLQRFGINHMVGAPFHPQTNGAGESAVKIVKSCLKKYFREGKGDSLERTLNNFLFLYRASIHATTQQSPAKLMLGWETRTIFSQMIPSREEVVRDHQNKQKDNWKGNRSTALTEGERILARNYSGGNKWEKGTVVQELGSQSYRVKTDNDVTWRRHIDQLIPLPKPRTSSQPNNDNERCAIPSAVDSELDQPELGQSPIRPARTRKPPQRFSP</sequence>
<dbReference type="InterPro" id="IPR036875">
    <property type="entry name" value="Znf_CCHC_sf"/>
</dbReference>
<dbReference type="Gene3D" id="1.10.340.70">
    <property type="match status" value="1"/>
</dbReference>
<dbReference type="InterPro" id="IPR043502">
    <property type="entry name" value="DNA/RNA_pol_sf"/>
</dbReference>
<dbReference type="SUPFAM" id="SSF57756">
    <property type="entry name" value="Retrovirus zinc finger-like domains"/>
    <property type="match status" value="1"/>
</dbReference>
<keyword evidence="15" id="KW-1185">Reference proteome</keyword>
<accession>A0A6H5HQC3</accession>
<keyword evidence="7" id="KW-0378">Hydrolase</keyword>
<feature type="domain" description="Integrase catalytic" evidence="13">
    <location>
        <begin position="1068"/>
        <end position="1222"/>
    </location>
</feature>
<dbReference type="CDD" id="cd01647">
    <property type="entry name" value="RT_LTR"/>
    <property type="match status" value="1"/>
</dbReference>
<evidence type="ECO:0000256" key="9">
    <source>
        <dbReference type="ARBA" id="ARBA00023125"/>
    </source>
</evidence>
<keyword evidence="5" id="KW-0540">Nuclease</keyword>
<dbReference type="FunFam" id="3.30.70.270:FF:000020">
    <property type="entry name" value="Transposon Tf2-6 polyprotein-like Protein"/>
    <property type="match status" value="1"/>
</dbReference>
<evidence type="ECO:0000256" key="5">
    <source>
        <dbReference type="ARBA" id="ARBA00022722"/>
    </source>
</evidence>
<evidence type="ECO:0000256" key="8">
    <source>
        <dbReference type="ARBA" id="ARBA00022918"/>
    </source>
</evidence>
<dbReference type="Gene3D" id="4.10.60.10">
    <property type="entry name" value="Zinc finger, CCHC-type"/>
    <property type="match status" value="1"/>
</dbReference>
<dbReference type="GO" id="GO:0004190">
    <property type="term" value="F:aspartic-type endopeptidase activity"/>
    <property type="evidence" value="ECO:0007669"/>
    <property type="project" value="UniProtKB-KW"/>
</dbReference>
<dbReference type="InterPro" id="IPR043128">
    <property type="entry name" value="Rev_trsase/Diguanyl_cyclase"/>
</dbReference>
<keyword evidence="8" id="KW-0695">RNA-directed DNA polymerase</keyword>
<dbReference type="InterPro" id="IPR000477">
    <property type="entry name" value="RT_dom"/>
</dbReference>
<dbReference type="FunFam" id="3.10.20.370:FF:000001">
    <property type="entry name" value="Retrovirus-related Pol polyprotein from transposon 17.6-like protein"/>
    <property type="match status" value="1"/>
</dbReference>
<dbReference type="EMBL" id="CADCXU010034754">
    <property type="protein sequence ID" value="CAB0019998.1"/>
    <property type="molecule type" value="Genomic_DNA"/>
</dbReference>
<dbReference type="PANTHER" id="PTHR37984:SF5">
    <property type="entry name" value="PROTEIN NYNRIN-LIKE"/>
    <property type="match status" value="1"/>
</dbReference>
<evidence type="ECO:0000256" key="1">
    <source>
        <dbReference type="ARBA" id="ARBA00012493"/>
    </source>
</evidence>
<organism evidence="14 15">
    <name type="scientific">Nesidiocoris tenuis</name>
    <dbReference type="NCBI Taxonomy" id="355587"/>
    <lineage>
        <taxon>Eukaryota</taxon>
        <taxon>Metazoa</taxon>
        <taxon>Ecdysozoa</taxon>
        <taxon>Arthropoda</taxon>
        <taxon>Hexapoda</taxon>
        <taxon>Insecta</taxon>
        <taxon>Pterygota</taxon>
        <taxon>Neoptera</taxon>
        <taxon>Paraneoptera</taxon>
        <taxon>Hemiptera</taxon>
        <taxon>Heteroptera</taxon>
        <taxon>Panheteroptera</taxon>
        <taxon>Cimicomorpha</taxon>
        <taxon>Miridae</taxon>
        <taxon>Dicyphina</taxon>
        <taxon>Nesidiocoris</taxon>
    </lineage>
</organism>
<evidence type="ECO:0000256" key="3">
    <source>
        <dbReference type="ARBA" id="ARBA00022679"/>
    </source>
</evidence>
<keyword evidence="9" id="KW-0238">DNA-binding</keyword>
<dbReference type="SUPFAM" id="SSF56672">
    <property type="entry name" value="DNA/RNA polymerases"/>
    <property type="match status" value="1"/>
</dbReference>
<dbReference type="PROSITE" id="PS50878">
    <property type="entry name" value="RT_POL"/>
    <property type="match status" value="1"/>
</dbReference>
<dbReference type="EC" id="2.7.7.49" evidence="1"/>
<evidence type="ECO:0000256" key="7">
    <source>
        <dbReference type="ARBA" id="ARBA00022759"/>
    </source>
</evidence>
<dbReference type="Pfam" id="PF00665">
    <property type="entry name" value="rve"/>
    <property type="match status" value="1"/>
</dbReference>
<dbReference type="Pfam" id="PF17919">
    <property type="entry name" value="RT_RNaseH_2"/>
    <property type="match status" value="1"/>
</dbReference>
<keyword evidence="4" id="KW-0548">Nucleotidyltransferase</keyword>
<dbReference type="InterPro" id="IPR001584">
    <property type="entry name" value="Integrase_cat-core"/>
</dbReference>
<dbReference type="GO" id="GO:0008270">
    <property type="term" value="F:zinc ion binding"/>
    <property type="evidence" value="ECO:0007669"/>
    <property type="project" value="InterPro"/>
</dbReference>
<evidence type="ECO:0000256" key="10">
    <source>
        <dbReference type="ARBA" id="ARBA00023268"/>
    </source>
</evidence>
<keyword evidence="3" id="KW-0808">Transferase</keyword>
<dbReference type="PROSITE" id="PS50994">
    <property type="entry name" value="INTEGRASE"/>
    <property type="match status" value="1"/>
</dbReference>
<dbReference type="GO" id="GO:0015074">
    <property type="term" value="P:DNA integration"/>
    <property type="evidence" value="ECO:0007669"/>
    <property type="project" value="InterPro"/>
</dbReference>
<dbReference type="FunFam" id="3.30.420.10:FF:000063">
    <property type="entry name" value="Retrovirus-related Pol polyprotein from transposon 297-like Protein"/>
    <property type="match status" value="1"/>
</dbReference>
<name>A0A6H5HQC3_9HEMI</name>
<dbReference type="SUPFAM" id="SSF53098">
    <property type="entry name" value="Ribonuclease H-like"/>
    <property type="match status" value="1"/>
</dbReference>
<dbReference type="GO" id="GO:0003964">
    <property type="term" value="F:RNA-directed DNA polymerase activity"/>
    <property type="evidence" value="ECO:0007669"/>
    <property type="project" value="UniProtKB-KW"/>
</dbReference>
<evidence type="ECO:0000256" key="11">
    <source>
        <dbReference type="SAM" id="MobiDB-lite"/>
    </source>
</evidence>
<feature type="region of interest" description="Disordered" evidence="11">
    <location>
        <begin position="206"/>
        <end position="236"/>
    </location>
</feature>
<dbReference type="PANTHER" id="PTHR37984">
    <property type="entry name" value="PROTEIN CBG26694"/>
    <property type="match status" value="1"/>
</dbReference>
<evidence type="ECO:0000259" key="12">
    <source>
        <dbReference type="PROSITE" id="PS50878"/>
    </source>
</evidence>
<dbReference type="InterPro" id="IPR012337">
    <property type="entry name" value="RNaseH-like_sf"/>
</dbReference>
<dbReference type="InterPro" id="IPR050951">
    <property type="entry name" value="Retrovirus_Pol_polyprotein"/>
</dbReference>
<evidence type="ECO:0000313" key="14">
    <source>
        <dbReference type="EMBL" id="CAB0019998.1"/>
    </source>
</evidence>
<dbReference type="GO" id="GO:0004519">
    <property type="term" value="F:endonuclease activity"/>
    <property type="evidence" value="ECO:0007669"/>
    <property type="project" value="UniProtKB-KW"/>
</dbReference>
<dbReference type="Pfam" id="PF00078">
    <property type="entry name" value="RVT_1"/>
    <property type="match status" value="1"/>
</dbReference>